<gene>
    <name evidence="2" type="ORF">G6045_19190</name>
</gene>
<accession>A0A6G4XLR3</accession>
<proteinExistence type="predicted"/>
<evidence type="ECO:0000313" key="2">
    <source>
        <dbReference type="EMBL" id="NGO77767.1"/>
    </source>
</evidence>
<dbReference type="RefSeq" id="WP_165333222.1">
    <property type="nucleotide sequence ID" value="NZ_JAAKZW010000075.1"/>
</dbReference>
<comment type="caution">
    <text evidence="2">The sequence shown here is derived from an EMBL/GenBank/DDBJ whole genome shotgun (WGS) entry which is preliminary data.</text>
</comment>
<reference evidence="2 3" key="1">
    <citation type="submission" date="2020-02" db="EMBL/GenBank/DDBJ databases">
        <title>Whole-genome analyses of novel actinobacteria.</title>
        <authorList>
            <person name="Sahin N."/>
            <person name="Tokatli A."/>
        </authorList>
    </citation>
    <scope>NUCLEOTIDE SEQUENCE [LARGE SCALE GENOMIC DNA]</scope>
    <source>
        <strain evidence="2 3">YC504</strain>
    </source>
</reference>
<dbReference type="EMBL" id="JAAKZW010000075">
    <property type="protein sequence ID" value="NGO77767.1"/>
    <property type="molecule type" value="Genomic_DNA"/>
</dbReference>
<dbReference type="Proteomes" id="UP000481109">
    <property type="component" value="Unassembled WGS sequence"/>
</dbReference>
<feature type="region of interest" description="Disordered" evidence="1">
    <location>
        <begin position="154"/>
        <end position="181"/>
    </location>
</feature>
<evidence type="ECO:0000313" key="3">
    <source>
        <dbReference type="Proteomes" id="UP000481109"/>
    </source>
</evidence>
<organism evidence="2 3">
    <name type="scientific">Streptomyces mesophilus</name>
    <dbReference type="NCBI Taxonomy" id="1775132"/>
    <lineage>
        <taxon>Bacteria</taxon>
        <taxon>Bacillati</taxon>
        <taxon>Actinomycetota</taxon>
        <taxon>Actinomycetes</taxon>
        <taxon>Kitasatosporales</taxon>
        <taxon>Streptomycetaceae</taxon>
        <taxon>Streptomyces</taxon>
    </lineage>
</organism>
<keyword evidence="3" id="KW-1185">Reference proteome</keyword>
<protein>
    <submittedName>
        <fullName evidence="2">Uncharacterized protein</fullName>
    </submittedName>
</protein>
<evidence type="ECO:0000256" key="1">
    <source>
        <dbReference type="SAM" id="MobiDB-lite"/>
    </source>
</evidence>
<dbReference type="AlphaFoldDB" id="A0A6G4XLR3"/>
<name>A0A6G4XLR3_9ACTN</name>
<sequence>MPERNDVVLQTTKNVARKTTPRIPEAEFDRAGAWRHLSTPAAPDPDSWLGELAQIKGVLEHTGTLAEVADKYDHLLRLIEFDTIDELDVTDLLAALLIQRILRDKLAIDEQRLIAAARRRKATWARIAPALEVRSRQSAERRYLQLRRDLDDLVEGPHATTEHDTNRPMTQSERVEAARAHRDRRAEQAWALAHHSDIVDLARRLAAIDDLQQRADTCPRIARANQVARLQARLDERPDPPTIRTAWPARLLEAVQTEQAHVAAQEQHPVDLHDPQPAAMHPALLSPPQYTRLIAQLFSLIGYAIDGNNLALDDHSHLVTAIRTLYAEAGPNAPRAPEDYTPHTTK</sequence>